<protein>
    <submittedName>
        <fullName evidence="1">Uncharacterized protein</fullName>
    </submittedName>
</protein>
<gene>
    <name evidence="1" type="ORF">K432DRAFT_472431</name>
</gene>
<accession>A0A8E2EEM9</accession>
<evidence type="ECO:0000313" key="1">
    <source>
        <dbReference type="EMBL" id="OCK82365.1"/>
    </source>
</evidence>
<dbReference type="Proteomes" id="UP000250266">
    <property type="component" value="Unassembled WGS sequence"/>
</dbReference>
<dbReference type="EMBL" id="KV744890">
    <property type="protein sequence ID" value="OCK82365.1"/>
    <property type="molecule type" value="Genomic_DNA"/>
</dbReference>
<name>A0A8E2EEM9_9PEZI</name>
<evidence type="ECO:0000313" key="2">
    <source>
        <dbReference type="Proteomes" id="UP000250266"/>
    </source>
</evidence>
<dbReference type="AlphaFoldDB" id="A0A8E2EEM9"/>
<keyword evidence="2" id="KW-1185">Reference proteome</keyword>
<reference evidence="1 2" key="1">
    <citation type="journal article" date="2016" name="Nat. Commun.">
        <title>Ectomycorrhizal ecology is imprinted in the genome of the dominant symbiotic fungus Cenococcum geophilum.</title>
        <authorList>
            <consortium name="DOE Joint Genome Institute"/>
            <person name="Peter M."/>
            <person name="Kohler A."/>
            <person name="Ohm R.A."/>
            <person name="Kuo A."/>
            <person name="Krutzmann J."/>
            <person name="Morin E."/>
            <person name="Arend M."/>
            <person name="Barry K.W."/>
            <person name="Binder M."/>
            <person name="Choi C."/>
            <person name="Clum A."/>
            <person name="Copeland A."/>
            <person name="Grisel N."/>
            <person name="Haridas S."/>
            <person name="Kipfer T."/>
            <person name="LaButti K."/>
            <person name="Lindquist E."/>
            <person name="Lipzen A."/>
            <person name="Maire R."/>
            <person name="Meier B."/>
            <person name="Mihaltcheva S."/>
            <person name="Molinier V."/>
            <person name="Murat C."/>
            <person name="Poggeler S."/>
            <person name="Quandt C.A."/>
            <person name="Sperisen C."/>
            <person name="Tritt A."/>
            <person name="Tisserant E."/>
            <person name="Crous P.W."/>
            <person name="Henrissat B."/>
            <person name="Nehls U."/>
            <person name="Egli S."/>
            <person name="Spatafora J.W."/>
            <person name="Grigoriev I.V."/>
            <person name="Martin F.M."/>
        </authorList>
    </citation>
    <scope>NUCLEOTIDE SEQUENCE [LARGE SCALE GENOMIC DNA]</scope>
    <source>
        <strain evidence="1 2">CBS 459.81</strain>
    </source>
</reference>
<sequence length="342" mass="40238">MRSVAYYKRIWHTGGTSRSTLCPSSSKHTTEWQIESGGAKIQLEIFSHVEPVTLLQACLVYPDIGRLFEEYQHSLTRDIIARQFPLLSAIFSLRGCEWLTAPRSLFPQMSTRTYLTALNQLNNATRLYADFLTDCFSTLGDPFSDDRDEIMDFWITLHAFFRGRKCDQDWDNHMGWIGFERRIRVAEFINSFANMMKRKHPIICRHVLPVPTRALQPKTGSYRRNLPDLAFGNLEQVLIVFRREHSQKDAKITKHMVTNEFNFGNLWTKSVYFPHHEREGRRSASFVFLNPETYFFRMHHRTGMTLHTLQFRNSQHMAQLHRKYDMLKVFDIDVQLAGLMTF</sequence>
<proteinExistence type="predicted"/>
<organism evidence="1 2">
    <name type="scientific">Lepidopterella palustris CBS 459.81</name>
    <dbReference type="NCBI Taxonomy" id="1314670"/>
    <lineage>
        <taxon>Eukaryota</taxon>
        <taxon>Fungi</taxon>
        <taxon>Dikarya</taxon>
        <taxon>Ascomycota</taxon>
        <taxon>Pezizomycotina</taxon>
        <taxon>Dothideomycetes</taxon>
        <taxon>Pleosporomycetidae</taxon>
        <taxon>Mytilinidiales</taxon>
        <taxon>Argynnaceae</taxon>
        <taxon>Lepidopterella</taxon>
    </lineage>
</organism>